<evidence type="ECO:0000313" key="1">
    <source>
        <dbReference type="EMBL" id="KAI5344890.1"/>
    </source>
</evidence>
<evidence type="ECO:0008006" key="3">
    <source>
        <dbReference type="Google" id="ProtNLM"/>
    </source>
</evidence>
<sequence length="84" mass="9346">MGDQDLPIRSHKGSSIDSSTTFHMILEARISKMTQLLNHAQTQIPTQTITYESSTAQIGIKLDGTNYAIWSQVVEMHISGKDKL</sequence>
<keyword evidence="2" id="KW-1185">Reference proteome</keyword>
<gene>
    <name evidence="1" type="ORF">L3X38_012767</name>
</gene>
<name>A0AAD4ZGC8_PRUDU</name>
<accession>A0AAD4ZGC8</accession>
<evidence type="ECO:0000313" key="2">
    <source>
        <dbReference type="Proteomes" id="UP001054821"/>
    </source>
</evidence>
<dbReference type="Proteomes" id="UP001054821">
    <property type="component" value="Chromosome 2"/>
</dbReference>
<reference evidence="1 2" key="1">
    <citation type="journal article" date="2022" name="G3 (Bethesda)">
        <title>Whole-genome sequence and methylome profiling of the almond [Prunus dulcis (Mill.) D.A. Webb] cultivar 'Nonpareil'.</title>
        <authorList>
            <person name="D'Amico-Willman K.M."/>
            <person name="Ouma W.Z."/>
            <person name="Meulia T."/>
            <person name="Sideli G.M."/>
            <person name="Gradziel T.M."/>
            <person name="Fresnedo-Ramirez J."/>
        </authorList>
    </citation>
    <scope>NUCLEOTIDE SEQUENCE [LARGE SCALE GENOMIC DNA]</scope>
    <source>
        <strain evidence="1">Clone GOH B32 T37-40</strain>
    </source>
</reference>
<comment type="caution">
    <text evidence="1">The sequence shown here is derived from an EMBL/GenBank/DDBJ whole genome shotgun (WGS) entry which is preliminary data.</text>
</comment>
<dbReference type="EMBL" id="JAJFAZ020000002">
    <property type="protein sequence ID" value="KAI5344890.1"/>
    <property type="molecule type" value="Genomic_DNA"/>
</dbReference>
<proteinExistence type="predicted"/>
<organism evidence="1 2">
    <name type="scientific">Prunus dulcis</name>
    <name type="common">Almond</name>
    <name type="synonym">Amygdalus dulcis</name>
    <dbReference type="NCBI Taxonomy" id="3755"/>
    <lineage>
        <taxon>Eukaryota</taxon>
        <taxon>Viridiplantae</taxon>
        <taxon>Streptophyta</taxon>
        <taxon>Embryophyta</taxon>
        <taxon>Tracheophyta</taxon>
        <taxon>Spermatophyta</taxon>
        <taxon>Magnoliopsida</taxon>
        <taxon>eudicotyledons</taxon>
        <taxon>Gunneridae</taxon>
        <taxon>Pentapetalae</taxon>
        <taxon>rosids</taxon>
        <taxon>fabids</taxon>
        <taxon>Rosales</taxon>
        <taxon>Rosaceae</taxon>
        <taxon>Amygdaloideae</taxon>
        <taxon>Amygdaleae</taxon>
        <taxon>Prunus</taxon>
    </lineage>
</organism>
<dbReference type="AlphaFoldDB" id="A0AAD4ZGC8"/>
<protein>
    <recommendedName>
        <fullName evidence="3">Retrotransposon Copia-like N-terminal domain-containing protein</fullName>
    </recommendedName>
</protein>